<evidence type="ECO:0000256" key="6">
    <source>
        <dbReference type="ARBA" id="ARBA00048528"/>
    </source>
</evidence>
<name>A0AAX4J9C2_9MICR</name>
<dbReference type="InterPro" id="IPR001917">
    <property type="entry name" value="Aminotrans_II_pyridoxalP_BS"/>
</dbReference>
<keyword evidence="11" id="KW-1185">Reference proteome</keyword>
<dbReference type="Proteomes" id="UP001334084">
    <property type="component" value="Chromosome 2"/>
</dbReference>
<evidence type="ECO:0000256" key="8">
    <source>
        <dbReference type="SAM" id="Phobius"/>
    </source>
</evidence>
<organism evidence="10 11">
    <name type="scientific">Vairimorpha necatrix</name>
    <dbReference type="NCBI Taxonomy" id="6039"/>
    <lineage>
        <taxon>Eukaryota</taxon>
        <taxon>Fungi</taxon>
        <taxon>Fungi incertae sedis</taxon>
        <taxon>Microsporidia</taxon>
        <taxon>Nosematidae</taxon>
        <taxon>Vairimorpha</taxon>
    </lineage>
</organism>
<dbReference type="GO" id="GO:0046512">
    <property type="term" value="P:sphingosine biosynthetic process"/>
    <property type="evidence" value="ECO:0007669"/>
    <property type="project" value="TreeGrafter"/>
</dbReference>
<evidence type="ECO:0000256" key="1">
    <source>
        <dbReference type="ARBA" id="ARBA00001933"/>
    </source>
</evidence>
<dbReference type="AlphaFoldDB" id="A0AAX4J9C2"/>
<evidence type="ECO:0000259" key="9">
    <source>
        <dbReference type="Pfam" id="PF00155"/>
    </source>
</evidence>
<dbReference type="KEGG" id="vnx:VNE69_02072"/>
<dbReference type="EC" id="2.3.1.50" evidence="3"/>
<evidence type="ECO:0000313" key="11">
    <source>
        <dbReference type="Proteomes" id="UP001334084"/>
    </source>
</evidence>
<dbReference type="PANTHER" id="PTHR13693">
    <property type="entry name" value="CLASS II AMINOTRANSFERASE/8-AMINO-7-OXONONANOATE SYNTHASE"/>
    <property type="match status" value="1"/>
</dbReference>
<dbReference type="Gene3D" id="3.90.1150.10">
    <property type="entry name" value="Aspartate Aminotransferase, domain 1"/>
    <property type="match status" value="1"/>
</dbReference>
<dbReference type="GO" id="GO:0016020">
    <property type="term" value="C:membrane"/>
    <property type="evidence" value="ECO:0007669"/>
    <property type="project" value="GOC"/>
</dbReference>
<dbReference type="GO" id="GO:0046513">
    <property type="term" value="P:ceramide biosynthetic process"/>
    <property type="evidence" value="ECO:0007669"/>
    <property type="project" value="TreeGrafter"/>
</dbReference>
<dbReference type="InterPro" id="IPR015421">
    <property type="entry name" value="PyrdxlP-dep_Trfase_major"/>
</dbReference>
<evidence type="ECO:0000256" key="4">
    <source>
        <dbReference type="ARBA" id="ARBA00022679"/>
    </source>
</evidence>
<keyword evidence="5 7" id="KW-0663">Pyridoxal phosphate</keyword>
<evidence type="ECO:0000256" key="2">
    <source>
        <dbReference type="ARBA" id="ARBA00008392"/>
    </source>
</evidence>
<keyword evidence="8" id="KW-1133">Transmembrane helix</keyword>
<dbReference type="RefSeq" id="XP_065328690.1">
    <property type="nucleotide sequence ID" value="XM_065472618.1"/>
</dbReference>
<proteinExistence type="inferred from homology"/>
<dbReference type="Gene3D" id="3.40.640.10">
    <property type="entry name" value="Type I PLP-dependent aspartate aminotransferase-like (Major domain)"/>
    <property type="match status" value="1"/>
</dbReference>
<dbReference type="EMBL" id="CP142727">
    <property type="protein sequence ID" value="WUR02545.1"/>
    <property type="molecule type" value="Genomic_DNA"/>
</dbReference>
<evidence type="ECO:0000256" key="7">
    <source>
        <dbReference type="RuleBase" id="RU003693"/>
    </source>
</evidence>
<dbReference type="Pfam" id="PF00155">
    <property type="entry name" value="Aminotran_1_2"/>
    <property type="match status" value="1"/>
</dbReference>
<sequence>MYTASSTKFSLLTTYLSFLIIFCIGYIKDIARKILKINKNKSPSILSDLQSFYGRTCARRISDCLNFPVKGRPGRIIHVLNRIQDTPYSLKITKEVKQLINFGSYNYLGFGDTPDKLIKKLHKTIDKYPINIAACYRDIGRHKLIIKLEKEMASFLHKEDCVVFPMGYGTNTSNIPCLLSEGTLVYSDILNHASIITGLKMGKAVIKTFKHNDMEDLEKRLIFDISQGQPTTHRSWEKIIVIVEGIYSMEGTILKLNELINLKKKYKFYIFIDEAHSIGALGQTGRGVCEYHNVDFNDIDILMGTFTKSFASMGGYIAASKSIVDHLRIFSDFSRFGEQMSPVVARQILECLKIIKYKKLGLRKLEKLRRNVQLMRNGLKKLNMFVLGDESSPVIPVIITHPAKMCELSRICREEGIGVVIVGYPGAPILYGRVRLCMSSSHRKKDIKKTLEIFKEADKLLGFSL</sequence>
<comment type="cofactor">
    <cofactor evidence="1 7">
        <name>pyridoxal 5'-phosphate</name>
        <dbReference type="ChEBI" id="CHEBI:597326"/>
    </cofactor>
</comment>
<feature type="domain" description="Aminotransferase class I/classII large" evidence="9">
    <location>
        <begin position="98"/>
        <end position="452"/>
    </location>
</feature>
<comment type="similarity">
    <text evidence="2 7">Belongs to the class-II pyridoxal-phosphate-dependent aminotransferase family.</text>
</comment>
<dbReference type="InterPro" id="IPR015422">
    <property type="entry name" value="PyrdxlP-dep_Trfase_small"/>
</dbReference>
<accession>A0AAX4J9C2</accession>
<feature type="transmembrane region" description="Helical" evidence="8">
    <location>
        <begin position="12"/>
        <end position="31"/>
    </location>
</feature>
<dbReference type="GeneID" id="90540362"/>
<dbReference type="SUPFAM" id="SSF53383">
    <property type="entry name" value="PLP-dependent transferases"/>
    <property type="match status" value="1"/>
</dbReference>
<dbReference type="InterPro" id="IPR050087">
    <property type="entry name" value="AON_synthase_class-II"/>
</dbReference>
<dbReference type="PANTHER" id="PTHR13693:SF3">
    <property type="entry name" value="LD36009P"/>
    <property type="match status" value="1"/>
</dbReference>
<evidence type="ECO:0000256" key="3">
    <source>
        <dbReference type="ARBA" id="ARBA00013220"/>
    </source>
</evidence>
<dbReference type="GO" id="GO:0017059">
    <property type="term" value="C:serine palmitoyltransferase complex"/>
    <property type="evidence" value="ECO:0007669"/>
    <property type="project" value="TreeGrafter"/>
</dbReference>
<dbReference type="GO" id="GO:0030170">
    <property type="term" value="F:pyridoxal phosphate binding"/>
    <property type="evidence" value="ECO:0007669"/>
    <property type="project" value="InterPro"/>
</dbReference>
<protein>
    <recommendedName>
        <fullName evidence="3">serine C-palmitoyltransferase</fullName>
        <ecNumber evidence="3">2.3.1.50</ecNumber>
    </recommendedName>
</protein>
<reference evidence="10" key="1">
    <citation type="journal article" date="2024" name="BMC Genomics">
        <title>Functional annotation of a divergent genome using sequence and structure-based similarity.</title>
        <authorList>
            <person name="Svedberg D."/>
            <person name="Winiger R.R."/>
            <person name="Berg A."/>
            <person name="Sharma H."/>
            <person name="Tellgren-Roth C."/>
            <person name="Debrunner-Vossbrinck B.A."/>
            <person name="Vossbrinck C.R."/>
            <person name="Barandun J."/>
        </authorList>
    </citation>
    <scope>NUCLEOTIDE SEQUENCE</scope>
    <source>
        <strain evidence="10">Illinois isolate</strain>
    </source>
</reference>
<keyword evidence="8" id="KW-0812">Transmembrane</keyword>
<comment type="catalytic activity">
    <reaction evidence="6">
        <text>L-serine + hexadecanoyl-CoA + H(+) = 3-oxosphinganine + CO2 + CoA</text>
        <dbReference type="Rhea" id="RHEA:14761"/>
        <dbReference type="ChEBI" id="CHEBI:15378"/>
        <dbReference type="ChEBI" id="CHEBI:16526"/>
        <dbReference type="ChEBI" id="CHEBI:33384"/>
        <dbReference type="ChEBI" id="CHEBI:57287"/>
        <dbReference type="ChEBI" id="CHEBI:57379"/>
        <dbReference type="ChEBI" id="CHEBI:58299"/>
        <dbReference type="EC" id="2.3.1.50"/>
    </reaction>
</comment>
<dbReference type="InterPro" id="IPR004839">
    <property type="entry name" value="Aminotransferase_I/II_large"/>
</dbReference>
<evidence type="ECO:0000313" key="10">
    <source>
        <dbReference type="EMBL" id="WUR02545.1"/>
    </source>
</evidence>
<keyword evidence="4" id="KW-0808">Transferase</keyword>
<gene>
    <name evidence="10" type="ORF">VNE69_02072</name>
</gene>
<keyword evidence="8" id="KW-0472">Membrane</keyword>
<dbReference type="PROSITE" id="PS00599">
    <property type="entry name" value="AA_TRANSFER_CLASS_2"/>
    <property type="match status" value="1"/>
</dbReference>
<dbReference type="InterPro" id="IPR015424">
    <property type="entry name" value="PyrdxlP-dep_Trfase"/>
</dbReference>
<dbReference type="GO" id="GO:0004758">
    <property type="term" value="F:serine C-palmitoyltransferase activity"/>
    <property type="evidence" value="ECO:0007669"/>
    <property type="project" value="UniProtKB-EC"/>
</dbReference>
<evidence type="ECO:0000256" key="5">
    <source>
        <dbReference type="ARBA" id="ARBA00022898"/>
    </source>
</evidence>